<feature type="domain" description="FDX-ACB" evidence="19">
    <location>
        <begin position="24"/>
        <end position="117"/>
    </location>
</feature>
<comment type="catalytic activity">
    <reaction evidence="18">
        <text>tRNA(Phe) + L-phenylalanine + ATP = L-phenylalanyl-tRNA(Phe) + AMP + diphosphate + H(+)</text>
        <dbReference type="Rhea" id="RHEA:19413"/>
        <dbReference type="Rhea" id="RHEA-COMP:9668"/>
        <dbReference type="Rhea" id="RHEA-COMP:9699"/>
        <dbReference type="ChEBI" id="CHEBI:15378"/>
        <dbReference type="ChEBI" id="CHEBI:30616"/>
        <dbReference type="ChEBI" id="CHEBI:33019"/>
        <dbReference type="ChEBI" id="CHEBI:58095"/>
        <dbReference type="ChEBI" id="CHEBI:78442"/>
        <dbReference type="ChEBI" id="CHEBI:78531"/>
        <dbReference type="ChEBI" id="CHEBI:456215"/>
        <dbReference type="EC" id="6.1.1.20"/>
    </reaction>
</comment>
<dbReference type="GO" id="GO:0004826">
    <property type="term" value="F:phenylalanine-tRNA ligase activity"/>
    <property type="evidence" value="ECO:0007669"/>
    <property type="project" value="UniProtKB-EC"/>
</dbReference>
<evidence type="ECO:0000256" key="11">
    <source>
        <dbReference type="ARBA" id="ARBA00022741"/>
    </source>
</evidence>
<evidence type="ECO:0000256" key="18">
    <source>
        <dbReference type="ARBA" id="ARBA00049255"/>
    </source>
</evidence>
<evidence type="ECO:0000256" key="9">
    <source>
        <dbReference type="ARBA" id="ARBA00022598"/>
    </source>
</evidence>
<keyword evidence="10" id="KW-0479">Metal-binding</keyword>
<keyword evidence="12" id="KW-0067">ATP-binding</keyword>
<dbReference type="Proteomes" id="UP000473113">
    <property type="component" value="Unassembled WGS sequence"/>
</dbReference>
<feature type="non-terminal residue" evidence="20">
    <location>
        <position position="1"/>
    </location>
</feature>
<dbReference type="InterPro" id="IPR005121">
    <property type="entry name" value="Fdx_antiC-bd"/>
</dbReference>
<evidence type="ECO:0000313" key="21">
    <source>
        <dbReference type="Proteomes" id="UP000473113"/>
    </source>
</evidence>
<evidence type="ECO:0000256" key="16">
    <source>
        <dbReference type="ARBA" id="ARBA00023146"/>
    </source>
</evidence>
<dbReference type="GO" id="GO:0046872">
    <property type="term" value="F:metal ion binding"/>
    <property type="evidence" value="ECO:0007669"/>
    <property type="project" value="UniProtKB-KW"/>
</dbReference>
<dbReference type="Pfam" id="PF03147">
    <property type="entry name" value="FDX-ACB"/>
    <property type="match status" value="1"/>
</dbReference>
<evidence type="ECO:0000256" key="3">
    <source>
        <dbReference type="ARBA" id="ARBA00008653"/>
    </source>
</evidence>
<evidence type="ECO:0000256" key="4">
    <source>
        <dbReference type="ARBA" id="ARBA00011209"/>
    </source>
</evidence>
<reference evidence="20 21" key="1">
    <citation type="submission" date="2020-02" db="EMBL/GenBank/DDBJ databases">
        <title>Detection of Heterogeneous Vancomycin Intermediate Resistance in Methicillin Resistant Staphylococcus aureus Isolates from Latin-America.</title>
        <authorList>
            <person name="Castro-Cardozo B."/>
            <person name="Berrio M."/>
            <person name="Vargas M.L."/>
            <person name="Carvajal L.P."/>
            <person name="Millan L.V."/>
            <person name="Rios R."/>
            <person name="Hernandez A."/>
            <person name="Rincon S.L."/>
            <person name="Cubides P."/>
            <person name="Forero E."/>
            <person name="Dinh A."/>
            <person name="Seas C."/>
            <person name="Munita J.M."/>
            <person name="Arias C.A."/>
            <person name="Reyes J."/>
            <person name="Diaz L."/>
        </authorList>
    </citation>
    <scope>NUCLEOTIDE SEQUENCE [LARGE SCALE GENOMIC DNA]</scope>
    <source>
        <strain evidence="20 21">UG255</strain>
    </source>
</reference>
<protein>
    <recommendedName>
        <fullName evidence="6">Phenylalanine--tRNA ligase beta subunit</fullName>
        <ecNumber evidence="5">6.1.1.20</ecNumber>
    </recommendedName>
    <alternativeName>
        <fullName evidence="17">Phenylalanyl-tRNA synthetase beta subunit</fullName>
    </alternativeName>
</protein>
<dbReference type="PROSITE" id="PS51447">
    <property type="entry name" value="FDX_ACB"/>
    <property type="match status" value="1"/>
</dbReference>
<evidence type="ECO:0000313" key="20">
    <source>
        <dbReference type="EMBL" id="NGW66403.1"/>
    </source>
</evidence>
<sequence>YVAEFDLSAIVEAAQKGIVFEAVTKFPAVSRDIALLVKETVTNQELTEVIRSAAGRFLTDIQLFDVYQGENIEKGHKSMAYSLTFVNPEATLTDEEINKAMEKVEKALVENLEASIR</sequence>
<dbReference type="EMBL" id="JAALTR010000092">
    <property type="protein sequence ID" value="NGW66403.1"/>
    <property type="molecule type" value="Genomic_DNA"/>
</dbReference>
<comment type="similarity">
    <text evidence="3">Belongs to the phenylalanyl-tRNA synthetase beta subunit family. Type 1 subfamily.</text>
</comment>
<organism evidence="20 21">
    <name type="scientific">Staphylococcus aureus</name>
    <dbReference type="NCBI Taxonomy" id="1280"/>
    <lineage>
        <taxon>Bacteria</taxon>
        <taxon>Bacillati</taxon>
        <taxon>Bacillota</taxon>
        <taxon>Bacilli</taxon>
        <taxon>Bacillales</taxon>
        <taxon>Staphylococcaceae</taxon>
        <taxon>Staphylococcus</taxon>
    </lineage>
</organism>
<dbReference type="FunFam" id="3.30.70.380:FF:000001">
    <property type="entry name" value="Phenylalanine--tRNA ligase beta subunit"/>
    <property type="match status" value="1"/>
</dbReference>
<evidence type="ECO:0000256" key="8">
    <source>
        <dbReference type="ARBA" id="ARBA00022555"/>
    </source>
</evidence>
<gene>
    <name evidence="20" type="ORF">G6Y24_02680</name>
</gene>
<dbReference type="GO" id="GO:0000049">
    <property type="term" value="F:tRNA binding"/>
    <property type="evidence" value="ECO:0007669"/>
    <property type="project" value="UniProtKB-KW"/>
</dbReference>
<accession>A0A6M1XIZ6</accession>
<keyword evidence="11" id="KW-0547">Nucleotide-binding</keyword>
<evidence type="ECO:0000256" key="6">
    <source>
        <dbReference type="ARBA" id="ARBA00017032"/>
    </source>
</evidence>
<name>A0A6M1XIZ6_STAAU</name>
<evidence type="ECO:0000259" key="19">
    <source>
        <dbReference type="PROSITE" id="PS51447"/>
    </source>
</evidence>
<keyword evidence="7" id="KW-0963">Cytoplasm</keyword>
<evidence type="ECO:0000256" key="15">
    <source>
        <dbReference type="ARBA" id="ARBA00022917"/>
    </source>
</evidence>
<comment type="subunit">
    <text evidence="4">Tetramer of two alpha and two beta subunits.</text>
</comment>
<dbReference type="Gene3D" id="3.30.70.380">
    <property type="entry name" value="Ferrodoxin-fold anticodon-binding domain"/>
    <property type="match status" value="1"/>
</dbReference>
<dbReference type="AlphaFoldDB" id="A0A6M1XIZ6"/>
<evidence type="ECO:0000256" key="12">
    <source>
        <dbReference type="ARBA" id="ARBA00022840"/>
    </source>
</evidence>
<dbReference type="GO" id="GO:0005737">
    <property type="term" value="C:cytoplasm"/>
    <property type="evidence" value="ECO:0007669"/>
    <property type="project" value="UniProtKB-SubCell"/>
</dbReference>
<dbReference type="SUPFAM" id="SSF54991">
    <property type="entry name" value="Anticodon-binding domain of PheRS"/>
    <property type="match status" value="1"/>
</dbReference>
<keyword evidence="8" id="KW-0820">tRNA-binding</keyword>
<dbReference type="GO" id="GO:0006412">
    <property type="term" value="P:translation"/>
    <property type="evidence" value="ECO:0007669"/>
    <property type="project" value="UniProtKB-KW"/>
</dbReference>
<comment type="subcellular location">
    <subcellularLocation>
        <location evidence="2">Cytoplasm</location>
    </subcellularLocation>
</comment>
<keyword evidence="9 20" id="KW-0436">Ligase</keyword>
<evidence type="ECO:0000256" key="1">
    <source>
        <dbReference type="ARBA" id="ARBA00001946"/>
    </source>
</evidence>
<keyword evidence="13" id="KW-0460">Magnesium</keyword>
<evidence type="ECO:0000256" key="17">
    <source>
        <dbReference type="ARBA" id="ARBA00033189"/>
    </source>
</evidence>
<comment type="cofactor">
    <cofactor evidence="1">
        <name>Mg(2+)</name>
        <dbReference type="ChEBI" id="CHEBI:18420"/>
    </cofactor>
</comment>
<keyword evidence="16" id="KW-0030">Aminoacyl-tRNA synthetase</keyword>
<evidence type="ECO:0000256" key="14">
    <source>
        <dbReference type="ARBA" id="ARBA00022884"/>
    </source>
</evidence>
<comment type="caution">
    <text evidence="20">The sequence shown here is derived from an EMBL/GenBank/DDBJ whole genome shotgun (WGS) entry which is preliminary data.</text>
</comment>
<keyword evidence="15" id="KW-0648">Protein biosynthesis</keyword>
<dbReference type="EC" id="6.1.1.20" evidence="5"/>
<dbReference type="InterPro" id="IPR036690">
    <property type="entry name" value="Fdx_antiC-bd_sf"/>
</dbReference>
<evidence type="ECO:0000256" key="7">
    <source>
        <dbReference type="ARBA" id="ARBA00022490"/>
    </source>
</evidence>
<proteinExistence type="inferred from homology"/>
<evidence type="ECO:0000256" key="2">
    <source>
        <dbReference type="ARBA" id="ARBA00004496"/>
    </source>
</evidence>
<keyword evidence="14" id="KW-0694">RNA-binding</keyword>
<evidence type="ECO:0000256" key="5">
    <source>
        <dbReference type="ARBA" id="ARBA00012814"/>
    </source>
</evidence>
<evidence type="ECO:0000256" key="10">
    <source>
        <dbReference type="ARBA" id="ARBA00022723"/>
    </source>
</evidence>
<evidence type="ECO:0000256" key="13">
    <source>
        <dbReference type="ARBA" id="ARBA00022842"/>
    </source>
</evidence>
<dbReference type="GO" id="GO:0005524">
    <property type="term" value="F:ATP binding"/>
    <property type="evidence" value="ECO:0007669"/>
    <property type="project" value="UniProtKB-KW"/>
</dbReference>
<dbReference type="SMART" id="SM00896">
    <property type="entry name" value="FDX-ACB"/>
    <property type="match status" value="1"/>
</dbReference>